<keyword evidence="3" id="KW-0560">Oxidoreductase</keyword>
<name>A0A316VIA4_9BASI</name>
<keyword evidence="2" id="KW-0521">NADP</keyword>
<dbReference type="AlphaFoldDB" id="A0A316VIA4"/>
<dbReference type="GO" id="GO:0034220">
    <property type="term" value="P:monoatomic ion transmembrane transport"/>
    <property type="evidence" value="ECO:0007669"/>
    <property type="project" value="UniProtKB-KW"/>
</dbReference>
<dbReference type="GO" id="GO:0016491">
    <property type="term" value="F:oxidoreductase activity"/>
    <property type="evidence" value="ECO:0007669"/>
    <property type="project" value="UniProtKB-KW"/>
</dbReference>
<keyword evidence="5" id="KW-0407">Ion channel</keyword>
<evidence type="ECO:0000256" key="3">
    <source>
        <dbReference type="ARBA" id="ARBA00023002"/>
    </source>
</evidence>
<dbReference type="Gene3D" id="3.20.20.100">
    <property type="entry name" value="NADP-dependent oxidoreductase domain"/>
    <property type="match status" value="1"/>
</dbReference>
<feature type="domain" description="NADP-dependent oxidoreductase" evidence="4">
    <location>
        <begin position="33"/>
        <end position="338"/>
    </location>
</feature>
<keyword evidence="5" id="KW-0406">Ion transport</keyword>
<dbReference type="RefSeq" id="XP_025357532.1">
    <property type="nucleotide sequence ID" value="XM_025498182.1"/>
</dbReference>
<sequence length="350" mass="38667">MTSQNTQVTEYDPKNMRFRRFGSSGLRMSVFSLGGWLTYGGSVLDDQTCEIMKCAFENGINTFDTAECYANGACEVAMGKAIKKLGWRRSDVVLVTKIFFGFGGKDPNATGLSRKHVIEGTDAALKRAQLDYWDVVMAHCPDVTTPMTEVVKAFNHLINTGRCLYWGCSAWSAQQIQEAYGIADKLGLEPPLCDQHQYSALHREPVEGEYTPLYEKYGFKAMAWSPLAGGVLTGKYNDGIPKGSRFDVHKDSLSAIVAKHQSQEGQERVEKVKKLSKIADKLACSTTVLSLAWAAKNENVTTVILGASKIEQLQENLRALDVMDKLTEDIMAEIEEILANKPAAQPTFGR</sequence>
<dbReference type="FunCoup" id="A0A316VIA4">
    <property type="interactions" value="9"/>
</dbReference>
<dbReference type="OrthoDB" id="1720422at2759"/>
<dbReference type="EMBL" id="KZ819602">
    <property type="protein sequence ID" value="PWN37230.1"/>
    <property type="molecule type" value="Genomic_DNA"/>
</dbReference>
<evidence type="ECO:0000313" key="5">
    <source>
        <dbReference type="EMBL" id="PWN37230.1"/>
    </source>
</evidence>
<dbReference type="STRING" id="1280837.A0A316VIA4"/>
<dbReference type="PANTHER" id="PTHR43150">
    <property type="entry name" value="HYPERKINETIC, ISOFORM M"/>
    <property type="match status" value="1"/>
</dbReference>
<dbReference type="InterPro" id="IPR005399">
    <property type="entry name" value="K_chnl_volt-dep_bsu_KCNAB-rel"/>
</dbReference>
<dbReference type="Proteomes" id="UP000245771">
    <property type="component" value="Unassembled WGS sequence"/>
</dbReference>
<dbReference type="InterPro" id="IPR036812">
    <property type="entry name" value="NAD(P)_OxRdtase_dom_sf"/>
</dbReference>
<dbReference type="GeneID" id="37019963"/>
<dbReference type="PRINTS" id="PR01577">
    <property type="entry name" value="KCNABCHANNEL"/>
</dbReference>
<evidence type="ECO:0000259" key="4">
    <source>
        <dbReference type="Pfam" id="PF00248"/>
    </source>
</evidence>
<evidence type="ECO:0000256" key="2">
    <source>
        <dbReference type="ARBA" id="ARBA00022857"/>
    </source>
</evidence>
<evidence type="ECO:0000256" key="1">
    <source>
        <dbReference type="ARBA" id="ARBA00006515"/>
    </source>
</evidence>
<keyword evidence="6" id="KW-1185">Reference proteome</keyword>
<organism evidence="5 6">
    <name type="scientific">Meira miltonrushii</name>
    <dbReference type="NCBI Taxonomy" id="1280837"/>
    <lineage>
        <taxon>Eukaryota</taxon>
        <taxon>Fungi</taxon>
        <taxon>Dikarya</taxon>
        <taxon>Basidiomycota</taxon>
        <taxon>Ustilaginomycotina</taxon>
        <taxon>Exobasidiomycetes</taxon>
        <taxon>Exobasidiales</taxon>
        <taxon>Brachybasidiaceae</taxon>
        <taxon>Meira</taxon>
    </lineage>
</organism>
<dbReference type="PANTHER" id="PTHR43150:SF2">
    <property type="entry name" value="HYPERKINETIC, ISOFORM M"/>
    <property type="match status" value="1"/>
</dbReference>
<dbReference type="InParanoid" id="A0A316VIA4"/>
<evidence type="ECO:0000313" key="6">
    <source>
        <dbReference type="Proteomes" id="UP000245771"/>
    </source>
</evidence>
<dbReference type="Pfam" id="PF00248">
    <property type="entry name" value="Aldo_ket_red"/>
    <property type="match status" value="1"/>
</dbReference>
<protein>
    <submittedName>
        <fullName evidence="5">Putative potassium channel beta subunit protein</fullName>
    </submittedName>
</protein>
<gene>
    <name evidence="5" type="ORF">FA14DRAFT_159377</name>
</gene>
<accession>A0A316VIA4</accession>
<proteinExistence type="inferred from homology"/>
<dbReference type="InterPro" id="IPR023210">
    <property type="entry name" value="NADP_OxRdtase_dom"/>
</dbReference>
<dbReference type="SUPFAM" id="SSF51430">
    <property type="entry name" value="NAD(P)-linked oxidoreductase"/>
    <property type="match status" value="1"/>
</dbReference>
<keyword evidence="5" id="KW-0813">Transport</keyword>
<comment type="similarity">
    <text evidence="1">Belongs to the shaker potassium channel beta subunit family.</text>
</comment>
<reference evidence="5 6" key="1">
    <citation type="journal article" date="2018" name="Mol. Biol. Evol.">
        <title>Broad Genomic Sampling Reveals a Smut Pathogenic Ancestry of the Fungal Clade Ustilaginomycotina.</title>
        <authorList>
            <person name="Kijpornyongpan T."/>
            <person name="Mondo S.J."/>
            <person name="Barry K."/>
            <person name="Sandor L."/>
            <person name="Lee J."/>
            <person name="Lipzen A."/>
            <person name="Pangilinan J."/>
            <person name="LaButti K."/>
            <person name="Hainaut M."/>
            <person name="Henrissat B."/>
            <person name="Grigoriev I.V."/>
            <person name="Spatafora J.W."/>
            <person name="Aime M.C."/>
        </authorList>
    </citation>
    <scope>NUCLEOTIDE SEQUENCE [LARGE SCALE GENOMIC DNA]</scope>
    <source>
        <strain evidence="5 6">MCA 3882</strain>
    </source>
</reference>